<dbReference type="GO" id="GO:0000976">
    <property type="term" value="F:transcription cis-regulatory region binding"/>
    <property type="evidence" value="ECO:0007669"/>
    <property type="project" value="TreeGrafter"/>
</dbReference>
<evidence type="ECO:0000256" key="1">
    <source>
        <dbReference type="PIRSR" id="PIRSR602481-1"/>
    </source>
</evidence>
<name>A0A846MMF2_9BACT</name>
<dbReference type="Gene3D" id="1.10.10.10">
    <property type="entry name" value="Winged helix-like DNA-binding domain superfamily/Winged helix DNA-binding domain"/>
    <property type="match status" value="1"/>
</dbReference>
<dbReference type="InterPro" id="IPR036388">
    <property type="entry name" value="WH-like_DNA-bd_sf"/>
</dbReference>
<dbReference type="Pfam" id="PF01475">
    <property type="entry name" value="FUR"/>
    <property type="match status" value="1"/>
</dbReference>
<keyword evidence="4" id="KW-1185">Reference proteome</keyword>
<dbReference type="InterPro" id="IPR002481">
    <property type="entry name" value="FUR"/>
</dbReference>
<comment type="caution">
    <text evidence="3">The sequence shown here is derived from an EMBL/GenBank/DDBJ whole genome shotgun (WGS) entry which is preliminary data.</text>
</comment>
<organism evidence="3 4">
    <name type="scientific">Thermonema lapsum</name>
    <dbReference type="NCBI Taxonomy" id="28195"/>
    <lineage>
        <taxon>Bacteria</taxon>
        <taxon>Pseudomonadati</taxon>
        <taxon>Bacteroidota</taxon>
        <taxon>Cytophagia</taxon>
        <taxon>Cytophagales</taxon>
        <taxon>Thermonemataceae</taxon>
        <taxon>Thermonema</taxon>
    </lineage>
</organism>
<reference evidence="3 4" key="1">
    <citation type="submission" date="2020-03" db="EMBL/GenBank/DDBJ databases">
        <title>Genomic Encyclopedia of Type Strains, Phase IV (KMG-IV): sequencing the most valuable type-strain genomes for metagenomic binning, comparative biology and taxonomic classification.</title>
        <authorList>
            <person name="Goeker M."/>
        </authorList>
    </citation>
    <scope>NUCLEOTIDE SEQUENCE [LARGE SCALE GENOMIC DNA]</scope>
    <source>
        <strain evidence="3 4">DSM 5718</strain>
    </source>
</reference>
<dbReference type="Proteomes" id="UP000537126">
    <property type="component" value="Unassembled WGS sequence"/>
</dbReference>
<evidence type="ECO:0000313" key="3">
    <source>
        <dbReference type="EMBL" id="NIK72649.1"/>
    </source>
</evidence>
<feature type="binding site" evidence="1">
    <location>
        <position position="95"/>
    </location>
    <ligand>
        <name>Zn(2+)</name>
        <dbReference type="ChEBI" id="CHEBI:29105"/>
    </ligand>
</feature>
<comment type="cofactor">
    <cofactor evidence="2">
        <name>Mn(2+)</name>
        <dbReference type="ChEBI" id="CHEBI:29035"/>
    </cofactor>
    <cofactor evidence="2">
        <name>Fe(2+)</name>
        <dbReference type="ChEBI" id="CHEBI:29033"/>
    </cofactor>
    <text evidence="2">Binds 1 Mn(2+) or Fe(2+) ion per subunit.</text>
</comment>
<evidence type="ECO:0000256" key="2">
    <source>
        <dbReference type="PIRSR" id="PIRSR602481-2"/>
    </source>
</evidence>
<dbReference type="GO" id="GO:0045892">
    <property type="term" value="P:negative regulation of DNA-templated transcription"/>
    <property type="evidence" value="ECO:0007669"/>
    <property type="project" value="TreeGrafter"/>
</dbReference>
<dbReference type="GO" id="GO:0008270">
    <property type="term" value="F:zinc ion binding"/>
    <property type="evidence" value="ECO:0007669"/>
    <property type="project" value="TreeGrafter"/>
</dbReference>
<dbReference type="PANTHER" id="PTHR33202">
    <property type="entry name" value="ZINC UPTAKE REGULATION PROTEIN"/>
    <property type="match status" value="1"/>
</dbReference>
<dbReference type="SUPFAM" id="SSF46785">
    <property type="entry name" value="Winged helix' DNA-binding domain"/>
    <property type="match status" value="1"/>
</dbReference>
<evidence type="ECO:0000313" key="4">
    <source>
        <dbReference type="Proteomes" id="UP000537126"/>
    </source>
</evidence>
<feature type="binding site" evidence="1">
    <location>
        <position position="131"/>
    </location>
    <ligand>
        <name>Zn(2+)</name>
        <dbReference type="ChEBI" id="CHEBI:29105"/>
    </ligand>
</feature>
<dbReference type="RefSeq" id="WP_166917967.1">
    <property type="nucleotide sequence ID" value="NZ_JAASRN010000001.1"/>
</dbReference>
<dbReference type="AlphaFoldDB" id="A0A846MMF2"/>
<feature type="binding site" evidence="1">
    <location>
        <position position="134"/>
    </location>
    <ligand>
        <name>Zn(2+)</name>
        <dbReference type="ChEBI" id="CHEBI:29105"/>
    </ligand>
</feature>
<dbReference type="GO" id="GO:0003700">
    <property type="term" value="F:DNA-binding transcription factor activity"/>
    <property type="evidence" value="ECO:0007669"/>
    <property type="project" value="InterPro"/>
</dbReference>
<feature type="binding site" evidence="2">
    <location>
        <position position="89"/>
    </location>
    <ligand>
        <name>Fe cation</name>
        <dbReference type="ChEBI" id="CHEBI:24875"/>
    </ligand>
</feature>
<proteinExistence type="predicted"/>
<accession>A0A846MMF2</accession>
<gene>
    <name evidence="3" type="ORF">FHS56_000135</name>
</gene>
<dbReference type="InterPro" id="IPR036390">
    <property type="entry name" value="WH_DNA-bd_sf"/>
</dbReference>
<sequence length="141" mass="16374">MKSVEQILASRRLRRTTVRKRVLLCFLSSEFALSQHDLEQALPSFDRVTLYRTLKTFTEEGILHKIPDDSGTPRYALCHDCEPHAHQHHHVHFKCIRCEHTECFERLYVPNISLPKGYEAEEFSLLVQGICPRCSAHSNSK</sequence>
<keyword evidence="1" id="KW-0479">Metal-binding</keyword>
<keyword evidence="2" id="KW-0408">Iron</keyword>
<dbReference type="EMBL" id="JAASRN010000001">
    <property type="protein sequence ID" value="NIK72649.1"/>
    <property type="molecule type" value="Genomic_DNA"/>
</dbReference>
<dbReference type="GO" id="GO:1900376">
    <property type="term" value="P:regulation of secondary metabolite biosynthetic process"/>
    <property type="evidence" value="ECO:0007669"/>
    <property type="project" value="TreeGrafter"/>
</dbReference>
<dbReference type="PANTHER" id="PTHR33202:SF22">
    <property type="entry name" value="HYDROGEN PEROXIDE SENSITIVE REPRESSOR"/>
    <property type="match status" value="1"/>
</dbReference>
<comment type="cofactor">
    <cofactor evidence="1">
        <name>Zn(2+)</name>
        <dbReference type="ChEBI" id="CHEBI:29105"/>
    </cofactor>
    <text evidence="1">Binds 1 zinc ion per subunit.</text>
</comment>
<protein>
    <submittedName>
        <fullName evidence="3">Fur family ferric uptake transcriptional regulator</fullName>
    </submittedName>
</protein>
<keyword evidence="1" id="KW-0862">Zinc</keyword>
<feature type="binding site" evidence="1">
    <location>
        <position position="98"/>
    </location>
    <ligand>
        <name>Zn(2+)</name>
        <dbReference type="ChEBI" id="CHEBI:29105"/>
    </ligand>
</feature>